<reference evidence="1 2" key="1">
    <citation type="journal article" date="2014" name="PLoS Genet.">
        <title>Phylogenetically driven sequencing of extremely halophilic archaea reveals strategies for static and dynamic osmo-response.</title>
        <authorList>
            <person name="Becker E.A."/>
            <person name="Seitzer P.M."/>
            <person name="Tritt A."/>
            <person name="Larsen D."/>
            <person name="Krusor M."/>
            <person name="Yao A.I."/>
            <person name="Wu D."/>
            <person name="Madern D."/>
            <person name="Eisen J.A."/>
            <person name="Darling A.E."/>
            <person name="Facciotti M.T."/>
        </authorList>
    </citation>
    <scope>NUCLEOTIDE SEQUENCE [LARGE SCALE GENOMIC DNA]</scope>
    <source>
        <strain evidence="1 2">JCM 13891</strain>
    </source>
</reference>
<keyword evidence="2" id="KW-1185">Reference proteome</keyword>
<comment type="caution">
    <text evidence="1">The sequence shown here is derived from an EMBL/GenBank/DDBJ whole genome shotgun (WGS) entry which is preliminary data.</text>
</comment>
<organism evidence="1 2">
    <name type="scientific">Haloterrigena salina JCM 13891</name>
    <dbReference type="NCBI Taxonomy" id="1227488"/>
    <lineage>
        <taxon>Archaea</taxon>
        <taxon>Methanobacteriati</taxon>
        <taxon>Methanobacteriota</taxon>
        <taxon>Stenosarchaea group</taxon>
        <taxon>Halobacteria</taxon>
        <taxon>Halobacteriales</taxon>
        <taxon>Natrialbaceae</taxon>
        <taxon>Haloterrigena</taxon>
    </lineage>
</organism>
<proteinExistence type="predicted"/>
<dbReference type="PATRIC" id="fig|1227488.3.peg.85"/>
<dbReference type="STRING" id="1227488.C477_00415"/>
<dbReference type="AlphaFoldDB" id="M0CQF4"/>
<dbReference type="Proteomes" id="UP000011657">
    <property type="component" value="Unassembled WGS sequence"/>
</dbReference>
<evidence type="ECO:0000313" key="1">
    <source>
        <dbReference type="EMBL" id="ELZ24627.1"/>
    </source>
</evidence>
<accession>M0CQF4</accession>
<dbReference type="eggNOG" id="arCOG00751">
    <property type="taxonomic scope" value="Archaea"/>
</dbReference>
<gene>
    <name evidence="1" type="ORF">C477_00415</name>
</gene>
<protein>
    <submittedName>
        <fullName evidence="1">ABC transporter inner membrane protein</fullName>
    </submittedName>
</protein>
<evidence type="ECO:0000313" key="2">
    <source>
        <dbReference type="Proteomes" id="UP000011657"/>
    </source>
</evidence>
<name>M0CQF4_9EURY</name>
<sequence>MIRVLLTRLGSLTAVMTSVSLIMYRFVDLTLGDPAYQILREQRQSPPSEREVNAFRAEHGFDEPFVVQYLLSDGSSESTDQTTDSRR</sequence>
<dbReference type="EMBL" id="AOIS01000003">
    <property type="protein sequence ID" value="ELZ24627.1"/>
    <property type="molecule type" value="Genomic_DNA"/>
</dbReference>